<dbReference type="EMBL" id="PHIG01000054">
    <property type="protein sequence ID" value="PJK27814.1"/>
    <property type="molecule type" value="Genomic_DNA"/>
</dbReference>
<sequence>MERAMKANNVHYEILGQRGTTWTILAVADDQEEAIAKAKEVRASYRAVKVMRERFDKASNTYRAGQIFFSGAQAKPSKYNSEEVPSVCWKVEDFYSYEGRRAINRLLRTELVEWGITATELIHSLDHVEKLQDNGTSLQRAVQQTAIAQIRETGQGVQERIKQIYELIDKGVKILRREAPAFPEIGPDGLDGVIERVRNQESRSFMLHAALVRHLTSATTYAEKMTRLLGMLRTDHPAWVHEVADSFVAELLSLGRVIHLLVGERKNLKEELAAAASLVIGRADPDDTLYTAEARMVSRLIAAGKLPNTQQSLTRYLIENLKGKKRLVDGDVAQESTAVRELVGTLKKPDGSWIGEVPMMEAAGQRCARWLHPEAVSEYLAPAETPDDKAELLLQLEGNIVGNANRRKLAEFLVPIIISPQGELFLTREGGSVTERLVRLRALQVQVLHSTLQDMHRRKLAEKLDDYACKVIRNAKLIERVTSGDGPIVEKCFRLLRMLVENYFTLGKATVLVRDAIRRCLATPDFVSDFLASTPSKQEKLVKLEALQKLLRQAGIDDMEPGGPAPPPETENDGEAGEPDAESAAAGG</sequence>
<accession>A0A2M9FWI5</accession>
<reference evidence="2 3" key="1">
    <citation type="submission" date="2017-11" db="EMBL/GenBank/DDBJ databases">
        <title>Draft genome sequence of Rhizobiales bacterium SY3-13.</title>
        <authorList>
            <person name="Sun C."/>
        </authorList>
    </citation>
    <scope>NUCLEOTIDE SEQUENCE [LARGE SCALE GENOMIC DNA]</scope>
    <source>
        <strain evidence="2 3">SY3-13</strain>
    </source>
</reference>
<gene>
    <name evidence="2" type="ORF">CVT23_20250</name>
</gene>
<name>A0A2M9FWI5_9PROT</name>
<evidence type="ECO:0000313" key="3">
    <source>
        <dbReference type="Proteomes" id="UP000229498"/>
    </source>
</evidence>
<dbReference type="AlphaFoldDB" id="A0A2M9FWI5"/>
<dbReference type="Proteomes" id="UP000229498">
    <property type="component" value="Unassembled WGS sequence"/>
</dbReference>
<keyword evidence="3" id="KW-1185">Reference proteome</keyword>
<protein>
    <submittedName>
        <fullName evidence="2">Uncharacterized protein</fullName>
    </submittedName>
</protein>
<feature type="region of interest" description="Disordered" evidence="1">
    <location>
        <begin position="555"/>
        <end position="588"/>
    </location>
</feature>
<feature type="compositionally biased region" description="Acidic residues" evidence="1">
    <location>
        <begin position="570"/>
        <end position="581"/>
    </location>
</feature>
<evidence type="ECO:0000313" key="2">
    <source>
        <dbReference type="EMBL" id="PJK27814.1"/>
    </source>
</evidence>
<organism evidence="2 3">
    <name type="scientific">Minwuia thermotolerans</name>
    <dbReference type="NCBI Taxonomy" id="2056226"/>
    <lineage>
        <taxon>Bacteria</taxon>
        <taxon>Pseudomonadati</taxon>
        <taxon>Pseudomonadota</taxon>
        <taxon>Alphaproteobacteria</taxon>
        <taxon>Minwuiales</taxon>
        <taxon>Minwuiaceae</taxon>
        <taxon>Minwuia</taxon>
    </lineage>
</organism>
<comment type="caution">
    <text evidence="2">The sequence shown here is derived from an EMBL/GenBank/DDBJ whole genome shotgun (WGS) entry which is preliminary data.</text>
</comment>
<evidence type="ECO:0000256" key="1">
    <source>
        <dbReference type="SAM" id="MobiDB-lite"/>
    </source>
</evidence>
<proteinExistence type="predicted"/>